<keyword evidence="1" id="KW-0472">Membrane</keyword>
<dbReference type="RefSeq" id="WP_050053355.1">
    <property type="nucleotide sequence ID" value="NZ_CAQI01000025.1"/>
</dbReference>
<proteinExistence type="predicted"/>
<organism evidence="2 3">
    <name type="scientific">Pseudarthrobacter siccitolerans</name>
    <dbReference type="NCBI Taxonomy" id="861266"/>
    <lineage>
        <taxon>Bacteria</taxon>
        <taxon>Bacillati</taxon>
        <taxon>Actinomycetota</taxon>
        <taxon>Actinomycetes</taxon>
        <taxon>Micrococcales</taxon>
        <taxon>Micrococcaceae</taxon>
        <taxon>Pseudarthrobacter</taxon>
    </lineage>
</organism>
<keyword evidence="1" id="KW-1133">Transmembrane helix</keyword>
<gene>
    <name evidence="2" type="ORF">ARTSIC4J27_204</name>
</gene>
<name>A0A024GWI4_9MICC</name>
<protein>
    <submittedName>
        <fullName evidence="2">Uncharacterized protein</fullName>
    </submittedName>
</protein>
<keyword evidence="1" id="KW-0812">Transmembrane</keyword>
<dbReference type="EMBL" id="CAQI01000025">
    <property type="protein sequence ID" value="CCQ44280.1"/>
    <property type="molecule type" value="Genomic_DNA"/>
</dbReference>
<evidence type="ECO:0000313" key="3">
    <source>
        <dbReference type="Proteomes" id="UP000035722"/>
    </source>
</evidence>
<keyword evidence="3" id="KW-1185">Reference proteome</keyword>
<reference evidence="3" key="1">
    <citation type="journal article" date="2014" name="Genome Announc.">
        <title>Genome Sequence of Arthrobacter siccitolerans 4J27, a Xeroprotectant-Producing Desiccation-Tolerant Microorganism.</title>
        <authorList>
            <person name="Manzanera M."/>
            <person name="Santa-Cruz-Calvo L."/>
            <person name="Vilchez J.I."/>
            <person name="Garcia-Fontana C."/>
            <person name="Silva-Castro G.A."/>
            <person name="Calvo C."/>
            <person name="Gonzalez-Lopez J."/>
        </authorList>
    </citation>
    <scope>NUCLEOTIDE SEQUENCE [LARGE SCALE GENOMIC DNA]</scope>
    <source>
        <strain evidence="3">4J27</strain>
    </source>
</reference>
<sequence length="237" mass="26000">MPFDPRLIIRTIGELSEGIFPVIGPTVDLIDFMVQARKSANERKLDAAIDKLSTDDLYKLALESGLPPDDKALQELVRTYAKSVDDMERATEELDPELQEPARRVVEANFEYIEAEREAREALESGDTVAHAAAVRKLERIDREIQTFELMKGMHDAMKQSAGTLAEIKSARELADREQASQATFNKRMALVAIIVAAGSLGAAVVMPFVEHWVFPDQTTVIVQQPAGAPSAGVAAP</sequence>
<evidence type="ECO:0000256" key="1">
    <source>
        <dbReference type="SAM" id="Phobius"/>
    </source>
</evidence>
<dbReference type="OrthoDB" id="9802050at2"/>
<feature type="transmembrane region" description="Helical" evidence="1">
    <location>
        <begin position="189"/>
        <end position="210"/>
    </location>
</feature>
<comment type="caution">
    <text evidence="2">The sequence shown here is derived from an EMBL/GenBank/DDBJ whole genome shotgun (WGS) entry which is preliminary data.</text>
</comment>
<dbReference type="STRING" id="861266.ARTSIC4J27_204"/>
<evidence type="ECO:0000313" key="2">
    <source>
        <dbReference type="EMBL" id="CCQ44280.1"/>
    </source>
</evidence>
<dbReference type="Proteomes" id="UP000035722">
    <property type="component" value="Unassembled WGS sequence"/>
</dbReference>
<accession>A0A024GWI4</accession>
<dbReference type="AlphaFoldDB" id="A0A024GWI4"/>